<dbReference type="InterPro" id="IPR001212">
    <property type="entry name" value="Somatomedin_B_dom"/>
</dbReference>
<name>A0A3Q0HEK5_ALLSI</name>
<dbReference type="InterPro" id="IPR018487">
    <property type="entry name" value="Hemopexin-like_repeat"/>
</dbReference>
<reference evidence="11" key="1">
    <citation type="submission" date="2025-08" db="UniProtKB">
        <authorList>
            <consortium name="RefSeq"/>
        </authorList>
    </citation>
    <scope>IDENTIFICATION</scope>
</reference>
<dbReference type="GO" id="GO:0005178">
    <property type="term" value="F:integrin binding"/>
    <property type="evidence" value="ECO:0007669"/>
    <property type="project" value="TreeGrafter"/>
</dbReference>
<evidence type="ECO:0000256" key="1">
    <source>
        <dbReference type="ARBA" id="ARBA00004613"/>
    </source>
</evidence>
<feature type="repeat" description="Hemopexin" evidence="7">
    <location>
        <begin position="147"/>
        <end position="191"/>
    </location>
</feature>
<dbReference type="InterPro" id="IPR051298">
    <property type="entry name" value="Heme_transport/Cell_adhesion"/>
</dbReference>
<dbReference type="GO" id="GO:0007160">
    <property type="term" value="P:cell-matrix adhesion"/>
    <property type="evidence" value="ECO:0007669"/>
    <property type="project" value="TreeGrafter"/>
</dbReference>
<evidence type="ECO:0000256" key="4">
    <source>
        <dbReference type="ARBA" id="ARBA00022737"/>
    </source>
</evidence>
<keyword evidence="10" id="KW-1185">Reference proteome</keyword>
<dbReference type="GeneID" id="102369166"/>
<dbReference type="InParanoid" id="A0A3Q0HEK5"/>
<evidence type="ECO:0000256" key="7">
    <source>
        <dbReference type="PROSITE-ProRule" id="PRU01011"/>
    </source>
</evidence>
<dbReference type="Pfam" id="PF01033">
    <property type="entry name" value="Somatomedin_B"/>
    <property type="match status" value="1"/>
</dbReference>
<feature type="repeat" description="Hemopexin" evidence="7">
    <location>
        <begin position="192"/>
        <end position="239"/>
    </location>
</feature>
<comment type="subcellular location">
    <subcellularLocation>
        <location evidence="1">Secreted</location>
    </subcellularLocation>
</comment>
<dbReference type="InterPro" id="IPR036024">
    <property type="entry name" value="Somatomedin_B-like_dom_sf"/>
</dbReference>
<dbReference type="CTD" id="7448"/>
<evidence type="ECO:0000256" key="2">
    <source>
        <dbReference type="ARBA" id="ARBA00022525"/>
    </source>
</evidence>
<dbReference type="AlphaFoldDB" id="A0A3Q0HEK5"/>
<dbReference type="PROSITE" id="PS00524">
    <property type="entry name" value="SMB_1"/>
    <property type="match status" value="1"/>
</dbReference>
<feature type="repeat" description="Hemopexin" evidence="7">
    <location>
        <begin position="240"/>
        <end position="282"/>
    </location>
</feature>
<dbReference type="SMART" id="SM00201">
    <property type="entry name" value="SO"/>
    <property type="match status" value="1"/>
</dbReference>
<dbReference type="Proteomes" id="UP000189705">
    <property type="component" value="Unplaced"/>
</dbReference>
<keyword evidence="5" id="KW-1015">Disulfide bond</keyword>
<dbReference type="InterPro" id="IPR000585">
    <property type="entry name" value="Hemopexin-like_dom"/>
</dbReference>
<dbReference type="PROSITE" id="PS50958">
    <property type="entry name" value="SMB_2"/>
    <property type="match status" value="1"/>
</dbReference>
<evidence type="ECO:0000256" key="3">
    <source>
        <dbReference type="ARBA" id="ARBA00022729"/>
    </source>
</evidence>
<dbReference type="SUPFAM" id="SSF50923">
    <property type="entry name" value="Hemopexin-like domain"/>
    <property type="match status" value="1"/>
</dbReference>
<organism evidence="10 11">
    <name type="scientific">Alligator sinensis</name>
    <name type="common">Chinese alligator</name>
    <dbReference type="NCBI Taxonomy" id="38654"/>
    <lineage>
        <taxon>Eukaryota</taxon>
        <taxon>Metazoa</taxon>
        <taxon>Chordata</taxon>
        <taxon>Craniata</taxon>
        <taxon>Vertebrata</taxon>
        <taxon>Euteleostomi</taxon>
        <taxon>Archelosauria</taxon>
        <taxon>Archosauria</taxon>
        <taxon>Crocodylia</taxon>
        <taxon>Alligatoridae</taxon>
        <taxon>Alligatorinae</taxon>
        <taxon>Alligator</taxon>
    </lineage>
</organism>
<dbReference type="PRINTS" id="PR00022">
    <property type="entry name" value="SOMATOMEDINB"/>
</dbReference>
<feature type="chain" id="PRO_5018313934" evidence="8">
    <location>
        <begin position="19"/>
        <end position="411"/>
    </location>
</feature>
<gene>
    <name evidence="11" type="primary">VTN</name>
</gene>
<sequence length="411" mass="47041">MGLLLPAVLLGLFGVALAAEESCAGRCDVAFNSSMKCQCDPLCVYYQSCCSDYNSVCKTKVTRGDVFAFPEDDYSYFYGNKGDPFDQGTGSPDVATTFPAPSTSEMWTEEPTQQWELSTDPSVTTEALPATVEDWNQDEEQEEACSGKTFDAFTDLKNGSIFAFRGKYFYELNETSVMPGYPKLIRDVWGMDGPIDAAFTRINCQGKTYIFKGSQYWRFDDGALDPGYPLNISEGFEGIPDDLDAAFALPAENYADNERVYFFKGRHYWSYEFAQQPTWEECEEQDSQSAAFWHFAFLVGTDWDDIFDMPFGLSSSKCRGAWGGEAWECELSPSRRFWPWLQDDSESWELDSDWVYMGTRCQPVQSIYFFVGDKYYRVNLKTMRVDWVHPRYPRPVAQYWLGCPRLEPKRP</sequence>
<protein>
    <submittedName>
        <fullName evidence="11">Vitronectin</fullName>
    </submittedName>
</protein>
<proteinExistence type="predicted"/>
<dbReference type="KEGG" id="asn:102369166"/>
<dbReference type="GO" id="GO:0030247">
    <property type="term" value="F:polysaccharide binding"/>
    <property type="evidence" value="ECO:0007669"/>
    <property type="project" value="InterPro"/>
</dbReference>
<dbReference type="RefSeq" id="XP_025070384.1">
    <property type="nucleotide sequence ID" value="XM_025214599.1"/>
</dbReference>
<dbReference type="GO" id="GO:0005044">
    <property type="term" value="F:scavenger receptor activity"/>
    <property type="evidence" value="ECO:0007669"/>
    <property type="project" value="InterPro"/>
</dbReference>
<feature type="repeat" description="Hemopexin" evidence="7">
    <location>
        <begin position="347"/>
        <end position="403"/>
    </location>
</feature>
<dbReference type="Pfam" id="PF00045">
    <property type="entry name" value="Hemopexin"/>
    <property type="match status" value="3"/>
</dbReference>
<evidence type="ECO:0000313" key="11">
    <source>
        <dbReference type="RefSeq" id="XP_025070384.1"/>
    </source>
</evidence>
<keyword evidence="4" id="KW-0677">Repeat</keyword>
<dbReference type="GO" id="GO:0050840">
    <property type="term" value="F:extracellular matrix binding"/>
    <property type="evidence" value="ECO:0007669"/>
    <property type="project" value="TreeGrafter"/>
</dbReference>
<evidence type="ECO:0000259" key="9">
    <source>
        <dbReference type="PROSITE" id="PS50958"/>
    </source>
</evidence>
<dbReference type="PANTHER" id="PTHR22917">
    <property type="entry name" value="HEMOPEXIN DOMAIN-CONTAINING PROTEIN"/>
    <property type="match status" value="1"/>
</dbReference>
<dbReference type="SUPFAM" id="SSF90188">
    <property type="entry name" value="Somatomedin B domain"/>
    <property type="match status" value="1"/>
</dbReference>
<dbReference type="Gene3D" id="2.110.10.10">
    <property type="entry name" value="Hemopexin-like domain"/>
    <property type="match status" value="2"/>
</dbReference>
<keyword evidence="2" id="KW-0964">Secreted</keyword>
<dbReference type="CDD" id="cd00094">
    <property type="entry name" value="HX"/>
    <property type="match status" value="1"/>
</dbReference>
<dbReference type="InterPro" id="IPR036375">
    <property type="entry name" value="Hemopexin-like_dom_sf"/>
</dbReference>
<dbReference type="PANTHER" id="PTHR22917:SF3">
    <property type="entry name" value="VITRONECTIN"/>
    <property type="match status" value="1"/>
</dbReference>
<feature type="signal peptide" evidence="8">
    <location>
        <begin position="1"/>
        <end position="18"/>
    </location>
</feature>
<dbReference type="GO" id="GO:0006955">
    <property type="term" value="P:immune response"/>
    <property type="evidence" value="ECO:0007669"/>
    <property type="project" value="InterPro"/>
</dbReference>
<evidence type="ECO:0000256" key="6">
    <source>
        <dbReference type="ARBA" id="ARBA00023180"/>
    </source>
</evidence>
<keyword evidence="6" id="KW-0325">Glycoprotein</keyword>
<dbReference type="Gene3D" id="4.10.410.20">
    <property type="match status" value="1"/>
</dbReference>
<dbReference type="GO" id="GO:0005615">
    <property type="term" value="C:extracellular space"/>
    <property type="evidence" value="ECO:0007669"/>
    <property type="project" value="TreeGrafter"/>
</dbReference>
<accession>A0A3Q0HEK5</accession>
<dbReference type="InterPro" id="IPR020436">
    <property type="entry name" value="SMB_chordata"/>
</dbReference>
<evidence type="ECO:0000256" key="8">
    <source>
        <dbReference type="SAM" id="SignalP"/>
    </source>
</evidence>
<feature type="domain" description="SMB" evidence="9">
    <location>
        <begin position="19"/>
        <end position="62"/>
    </location>
</feature>
<dbReference type="STRING" id="38654.A0A3Q0HEK5"/>
<evidence type="ECO:0000256" key="5">
    <source>
        <dbReference type="ARBA" id="ARBA00023157"/>
    </source>
</evidence>
<keyword evidence="3 8" id="KW-0732">Signal</keyword>
<evidence type="ECO:0000313" key="10">
    <source>
        <dbReference type="Proteomes" id="UP000189705"/>
    </source>
</evidence>
<dbReference type="GO" id="GO:0033627">
    <property type="term" value="P:cell adhesion mediated by integrin"/>
    <property type="evidence" value="ECO:0007669"/>
    <property type="project" value="TreeGrafter"/>
</dbReference>
<dbReference type="PROSITE" id="PS51642">
    <property type="entry name" value="HEMOPEXIN_2"/>
    <property type="match status" value="4"/>
</dbReference>
<dbReference type="SMART" id="SM00120">
    <property type="entry name" value="HX"/>
    <property type="match status" value="4"/>
</dbReference>